<dbReference type="HOGENOM" id="CLU_194071_0_0_1"/>
<sequence length="58" mass="6243">MTAAAATTAATTCNCDSRSCYDCLLEVATNPCNGTDFDMRVFIACLTKYSKANQCFSK</sequence>
<dbReference type="Gramene" id="OPUNC08G11180.1">
    <property type="protein sequence ID" value="OPUNC08G11180.1"/>
    <property type="gene ID" value="OPUNC08G11180"/>
</dbReference>
<reference evidence="1" key="1">
    <citation type="submission" date="2015-04" db="UniProtKB">
        <authorList>
            <consortium name="EnsemblPlants"/>
        </authorList>
    </citation>
    <scope>IDENTIFICATION</scope>
</reference>
<dbReference type="AlphaFoldDB" id="A0A0E0LU78"/>
<protein>
    <submittedName>
        <fullName evidence="1">Uncharacterized protein</fullName>
    </submittedName>
</protein>
<accession>A0A0E0LU78</accession>
<evidence type="ECO:0000313" key="2">
    <source>
        <dbReference type="Proteomes" id="UP000026962"/>
    </source>
</evidence>
<evidence type="ECO:0000313" key="1">
    <source>
        <dbReference type="EnsemblPlants" id="OPUNC08G11180.1"/>
    </source>
</evidence>
<dbReference type="EnsemblPlants" id="OPUNC08G11180.1">
    <property type="protein sequence ID" value="OPUNC08G11180.1"/>
    <property type="gene ID" value="OPUNC08G11180"/>
</dbReference>
<dbReference type="Proteomes" id="UP000026962">
    <property type="component" value="Chromosome 8"/>
</dbReference>
<organism evidence="1">
    <name type="scientific">Oryza punctata</name>
    <name type="common">Red rice</name>
    <dbReference type="NCBI Taxonomy" id="4537"/>
    <lineage>
        <taxon>Eukaryota</taxon>
        <taxon>Viridiplantae</taxon>
        <taxon>Streptophyta</taxon>
        <taxon>Embryophyta</taxon>
        <taxon>Tracheophyta</taxon>
        <taxon>Spermatophyta</taxon>
        <taxon>Magnoliopsida</taxon>
        <taxon>Liliopsida</taxon>
        <taxon>Poales</taxon>
        <taxon>Poaceae</taxon>
        <taxon>BOP clade</taxon>
        <taxon>Oryzoideae</taxon>
        <taxon>Oryzeae</taxon>
        <taxon>Oryzinae</taxon>
        <taxon>Oryza</taxon>
    </lineage>
</organism>
<proteinExistence type="predicted"/>
<name>A0A0E0LU78_ORYPU</name>
<reference evidence="1" key="2">
    <citation type="submission" date="2018-05" db="EMBL/GenBank/DDBJ databases">
        <title>OpunRS2 (Oryza punctata Reference Sequence Version 2).</title>
        <authorList>
            <person name="Zhang J."/>
            <person name="Kudrna D."/>
            <person name="Lee S."/>
            <person name="Talag J."/>
            <person name="Welchert J."/>
            <person name="Wing R.A."/>
        </authorList>
    </citation>
    <scope>NUCLEOTIDE SEQUENCE [LARGE SCALE GENOMIC DNA]</scope>
</reference>
<dbReference type="OMA" id="EVATNPC"/>
<keyword evidence="2" id="KW-1185">Reference proteome</keyword>